<evidence type="ECO:0000256" key="1">
    <source>
        <dbReference type="SAM" id="Phobius"/>
    </source>
</evidence>
<keyword evidence="1" id="KW-0472">Membrane</keyword>
<keyword evidence="1" id="KW-1133">Transmembrane helix</keyword>
<evidence type="ECO:0000313" key="3">
    <source>
        <dbReference type="Proteomes" id="UP000023555"/>
    </source>
</evidence>
<reference evidence="2 3" key="1">
    <citation type="journal article" date="2015" name="Stand. Genomic Sci.">
        <title>Genome sequence and description of the mosquitocidal and heavy metal tolerant strain Lysinibacillus sphaericus CBAM5.</title>
        <authorList>
            <person name="Pena-Montenegro T.D."/>
            <person name="Lozano L."/>
            <person name="Dussan J."/>
        </authorList>
    </citation>
    <scope>NUCLEOTIDE SEQUENCE [LARGE SCALE GENOMIC DNA]</scope>
    <source>
        <strain evidence="2">CBAM5</strain>
    </source>
</reference>
<dbReference type="EMBL" id="AYKQ01000006">
    <property type="protein sequence ID" value="EWH35078.1"/>
    <property type="molecule type" value="Genomic_DNA"/>
</dbReference>
<feature type="transmembrane region" description="Helical" evidence="1">
    <location>
        <begin position="68"/>
        <end position="84"/>
    </location>
</feature>
<gene>
    <name evidence="2" type="ORF">P799_01000</name>
</gene>
<feature type="transmembrane region" description="Helical" evidence="1">
    <location>
        <begin position="44"/>
        <end position="61"/>
    </location>
</feature>
<organism evidence="2 3">
    <name type="scientific">Lysinibacillus sphaericus CBAM5</name>
    <dbReference type="NCBI Taxonomy" id="1400869"/>
    <lineage>
        <taxon>Bacteria</taxon>
        <taxon>Bacillati</taxon>
        <taxon>Bacillota</taxon>
        <taxon>Bacilli</taxon>
        <taxon>Bacillales</taxon>
        <taxon>Bacillaceae</taxon>
        <taxon>Lysinibacillus</taxon>
    </lineage>
</organism>
<keyword evidence="1" id="KW-0812">Transmembrane</keyword>
<dbReference type="HOGENOM" id="CLU_2508767_0_0_9"/>
<proteinExistence type="predicted"/>
<dbReference type="AlphaFoldDB" id="W7SEZ3"/>
<name>W7SEZ3_LYSSH</name>
<comment type="caution">
    <text evidence="2">The sequence shown here is derived from an EMBL/GenBank/DDBJ whole genome shotgun (WGS) entry which is preliminary data.</text>
</comment>
<sequence length="85" mass="9406">MKIIILLLGIAITVIGIIYSKSYHEKNFTKSYASSSSTSSINDSIILGALYFLIGFLLSISPWYIVKSLLIGVGVFFISLSLFYM</sequence>
<accession>W7SEZ3</accession>
<dbReference type="Proteomes" id="UP000023555">
    <property type="component" value="Unassembled WGS sequence"/>
</dbReference>
<protein>
    <recommendedName>
        <fullName evidence="4">DUF3784 domain-containing protein</fullName>
    </recommendedName>
</protein>
<evidence type="ECO:0008006" key="4">
    <source>
        <dbReference type="Google" id="ProtNLM"/>
    </source>
</evidence>
<evidence type="ECO:0000313" key="2">
    <source>
        <dbReference type="EMBL" id="EWH35078.1"/>
    </source>
</evidence>